<dbReference type="PANTHER" id="PTHR21398:SF1">
    <property type="entry name" value="FI03705P"/>
    <property type="match status" value="1"/>
</dbReference>
<dbReference type="OrthoDB" id="6617264at2759"/>
<protein>
    <recommendedName>
        <fullName evidence="4">Secreted protein</fullName>
    </recommendedName>
</protein>
<dbReference type="AlphaFoldDB" id="A0A6V7H4G0"/>
<reference evidence="2" key="1">
    <citation type="submission" date="2020-07" db="EMBL/GenBank/DDBJ databases">
        <authorList>
            <person name="Nazaruddin N."/>
        </authorList>
    </citation>
    <scope>NUCLEOTIDE SEQUENCE</scope>
</reference>
<keyword evidence="3" id="KW-1185">Reference proteome</keyword>
<organism evidence="2 3">
    <name type="scientific">Heterotrigona itama</name>
    <dbReference type="NCBI Taxonomy" id="395501"/>
    <lineage>
        <taxon>Eukaryota</taxon>
        <taxon>Metazoa</taxon>
        <taxon>Ecdysozoa</taxon>
        <taxon>Arthropoda</taxon>
        <taxon>Hexapoda</taxon>
        <taxon>Insecta</taxon>
        <taxon>Pterygota</taxon>
        <taxon>Neoptera</taxon>
        <taxon>Endopterygota</taxon>
        <taxon>Hymenoptera</taxon>
        <taxon>Apocrita</taxon>
        <taxon>Aculeata</taxon>
        <taxon>Apoidea</taxon>
        <taxon>Anthophila</taxon>
        <taxon>Apidae</taxon>
        <taxon>Heterotrigona</taxon>
    </lineage>
</organism>
<sequence length="145" mass="16326">MCLLFFIVLIGIWCPNVVSSSGLTRGLETTGNKNVERSKRAFEGKYLVFPEGSNVQLVYCMTISTYTKPEGFFNIGLTAGQAWQLPSKSTLSKKFGDYHRRSRRQLYRKDGKACVLKTICNAASRSQTEIGKGHFMQEILHAMFS</sequence>
<evidence type="ECO:0000256" key="1">
    <source>
        <dbReference type="SAM" id="SignalP"/>
    </source>
</evidence>
<proteinExistence type="predicted"/>
<dbReference type="Proteomes" id="UP000752696">
    <property type="component" value="Unassembled WGS sequence"/>
</dbReference>
<name>A0A6V7H4G0_9HYME</name>
<comment type="caution">
    <text evidence="2">The sequence shown here is derived from an EMBL/GenBank/DDBJ whole genome shotgun (WGS) entry which is preliminary data.</text>
</comment>
<dbReference type="EMBL" id="CAJDYZ010006217">
    <property type="protein sequence ID" value="CAD1473153.1"/>
    <property type="molecule type" value="Genomic_DNA"/>
</dbReference>
<gene>
    <name evidence="2" type="ORF">MHI_LOCUS355812</name>
</gene>
<evidence type="ECO:0008006" key="4">
    <source>
        <dbReference type="Google" id="ProtNLM"/>
    </source>
</evidence>
<dbReference type="PANTHER" id="PTHR21398">
    <property type="entry name" value="AGAP007094-PA"/>
    <property type="match status" value="1"/>
</dbReference>
<accession>A0A6V7H4G0</accession>
<evidence type="ECO:0000313" key="3">
    <source>
        <dbReference type="Proteomes" id="UP000752696"/>
    </source>
</evidence>
<keyword evidence="1" id="KW-0732">Signal</keyword>
<dbReference type="InterPro" id="IPR006631">
    <property type="entry name" value="DM4_12"/>
</dbReference>
<evidence type="ECO:0000313" key="2">
    <source>
        <dbReference type="EMBL" id="CAD1473153.1"/>
    </source>
</evidence>
<feature type="signal peptide" evidence="1">
    <location>
        <begin position="1"/>
        <end position="20"/>
    </location>
</feature>
<dbReference type="Pfam" id="PF07841">
    <property type="entry name" value="DM4_12"/>
    <property type="match status" value="1"/>
</dbReference>
<feature type="chain" id="PRO_5028183897" description="Secreted protein" evidence="1">
    <location>
        <begin position="21"/>
        <end position="145"/>
    </location>
</feature>
<feature type="non-terminal residue" evidence="2">
    <location>
        <position position="1"/>
    </location>
</feature>